<gene>
    <name evidence="1" type="ORF">SLEP1_g13969</name>
</gene>
<evidence type="ECO:0000313" key="2">
    <source>
        <dbReference type="Proteomes" id="UP001054252"/>
    </source>
</evidence>
<name>A0AAV5IND8_9ROSI</name>
<reference evidence="1 2" key="1">
    <citation type="journal article" date="2021" name="Commun. Biol.">
        <title>The genome of Shorea leprosula (Dipterocarpaceae) highlights the ecological relevance of drought in aseasonal tropical rainforests.</title>
        <authorList>
            <person name="Ng K.K.S."/>
            <person name="Kobayashi M.J."/>
            <person name="Fawcett J.A."/>
            <person name="Hatakeyama M."/>
            <person name="Paape T."/>
            <person name="Ng C.H."/>
            <person name="Ang C.C."/>
            <person name="Tnah L.H."/>
            <person name="Lee C.T."/>
            <person name="Nishiyama T."/>
            <person name="Sese J."/>
            <person name="O'Brien M.J."/>
            <person name="Copetti D."/>
            <person name="Mohd Noor M.I."/>
            <person name="Ong R.C."/>
            <person name="Putra M."/>
            <person name="Sireger I.Z."/>
            <person name="Indrioko S."/>
            <person name="Kosugi Y."/>
            <person name="Izuno A."/>
            <person name="Isagi Y."/>
            <person name="Lee S.L."/>
            <person name="Shimizu K.K."/>
        </authorList>
    </citation>
    <scope>NUCLEOTIDE SEQUENCE [LARGE SCALE GENOMIC DNA]</scope>
    <source>
        <strain evidence="1">214</strain>
    </source>
</reference>
<sequence>MNVPLDFLHKMCSYEVEIHGVKVKAHLADWAILVDTHIYEIYKFIFRGKSLVALDVKTVTNVAQLVILGAGTEFLIIQLHSLDSYPLLLDDLFSQAIVCFVGVRISDILSYSINIKVKIIKICVLIQEHGLKKLAQAAGITLKQSTFSGTKTPPWSVRLFSAEQIRLAIHDAYTAYVIGSKLLEQI</sequence>
<proteinExistence type="predicted"/>
<dbReference type="InterPro" id="IPR012337">
    <property type="entry name" value="RNaseH-like_sf"/>
</dbReference>
<protein>
    <recommendedName>
        <fullName evidence="3">3'-5' exonuclease domain-containing protein</fullName>
    </recommendedName>
</protein>
<dbReference type="Gene3D" id="3.30.420.10">
    <property type="entry name" value="Ribonuclease H-like superfamily/Ribonuclease H"/>
    <property type="match status" value="1"/>
</dbReference>
<dbReference type="EMBL" id="BPVZ01000017">
    <property type="protein sequence ID" value="GKV01414.1"/>
    <property type="molecule type" value="Genomic_DNA"/>
</dbReference>
<accession>A0AAV5IND8</accession>
<comment type="caution">
    <text evidence="1">The sequence shown here is derived from an EMBL/GenBank/DDBJ whole genome shotgun (WGS) entry which is preliminary data.</text>
</comment>
<dbReference type="AlphaFoldDB" id="A0AAV5IND8"/>
<dbReference type="SUPFAM" id="SSF53098">
    <property type="entry name" value="Ribonuclease H-like"/>
    <property type="match status" value="1"/>
</dbReference>
<organism evidence="1 2">
    <name type="scientific">Rubroshorea leprosula</name>
    <dbReference type="NCBI Taxonomy" id="152421"/>
    <lineage>
        <taxon>Eukaryota</taxon>
        <taxon>Viridiplantae</taxon>
        <taxon>Streptophyta</taxon>
        <taxon>Embryophyta</taxon>
        <taxon>Tracheophyta</taxon>
        <taxon>Spermatophyta</taxon>
        <taxon>Magnoliopsida</taxon>
        <taxon>eudicotyledons</taxon>
        <taxon>Gunneridae</taxon>
        <taxon>Pentapetalae</taxon>
        <taxon>rosids</taxon>
        <taxon>malvids</taxon>
        <taxon>Malvales</taxon>
        <taxon>Dipterocarpaceae</taxon>
        <taxon>Rubroshorea</taxon>
    </lineage>
</organism>
<evidence type="ECO:0000313" key="1">
    <source>
        <dbReference type="EMBL" id="GKV01414.1"/>
    </source>
</evidence>
<dbReference type="Proteomes" id="UP001054252">
    <property type="component" value="Unassembled WGS sequence"/>
</dbReference>
<dbReference type="InterPro" id="IPR036397">
    <property type="entry name" value="RNaseH_sf"/>
</dbReference>
<keyword evidence="2" id="KW-1185">Reference proteome</keyword>
<dbReference type="GO" id="GO:0003676">
    <property type="term" value="F:nucleic acid binding"/>
    <property type="evidence" value="ECO:0007669"/>
    <property type="project" value="InterPro"/>
</dbReference>
<evidence type="ECO:0008006" key="3">
    <source>
        <dbReference type="Google" id="ProtNLM"/>
    </source>
</evidence>